<comment type="caution">
    <text evidence="2">The sequence shown here is derived from an EMBL/GenBank/DDBJ whole genome shotgun (WGS) entry which is preliminary data.</text>
</comment>
<dbReference type="InterPro" id="IPR027417">
    <property type="entry name" value="P-loop_NTPase"/>
</dbReference>
<reference evidence="2 3" key="1">
    <citation type="submission" date="2017-04" db="EMBL/GenBank/DDBJ databases">
        <title>Draft Aigarchaeota genome from a New Zealand hot spring.</title>
        <authorList>
            <person name="Reysenbach A.-L."/>
            <person name="Donaho J.A."/>
            <person name="Gerhart J."/>
            <person name="Kelley J.F."/>
            <person name="Kouba K."/>
            <person name="Podar M."/>
            <person name="Stott M."/>
        </authorList>
    </citation>
    <scope>NUCLEOTIDE SEQUENCE [LARGE SCALE GENOMIC DNA]</scope>
    <source>
        <strain evidence="2">NZ13_MG1</strain>
    </source>
</reference>
<dbReference type="Proteomes" id="UP000244066">
    <property type="component" value="Unassembled WGS sequence"/>
</dbReference>
<accession>A0A2R7Y3U2</accession>
<proteinExistence type="predicted"/>
<evidence type="ECO:0000313" key="2">
    <source>
        <dbReference type="EMBL" id="PUA32059.1"/>
    </source>
</evidence>
<evidence type="ECO:0000259" key="1">
    <source>
        <dbReference type="SMART" id="SM00382"/>
    </source>
</evidence>
<dbReference type="EMBL" id="NDWU01000010">
    <property type="protein sequence ID" value="PUA32059.1"/>
    <property type="molecule type" value="Genomic_DNA"/>
</dbReference>
<dbReference type="InterPro" id="IPR003593">
    <property type="entry name" value="AAA+_ATPase"/>
</dbReference>
<gene>
    <name evidence="2" type="ORF">B9J98_04725</name>
</gene>
<dbReference type="SMART" id="SM00382">
    <property type="entry name" value="AAA"/>
    <property type="match status" value="1"/>
</dbReference>
<protein>
    <recommendedName>
        <fullName evidence="1">AAA+ ATPase domain-containing protein</fullName>
    </recommendedName>
</protein>
<name>A0A2R7Y3U2_9ARCH</name>
<dbReference type="SUPFAM" id="SSF52540">
    <property type="entry name" value="P-loop containing nucleoside triphosphate hydrolases"/>
    <property type="match status" value="1"/>
</dbReference>
<sequence>MVGKKVLIVGEAGSGKTMLLARLLEEAMVLGLSEEVTLIDLAPKKLDGLGGRVTDYLHPVGNVRLLMPKNVHAPRLSGKTKKEVLMLAEKNRETIQPLLEEYINKPTRVLFINDVTIYLHAGDPDLLERCIELSETFVGTAYYGTRLRDDKGSGITVRERALTERIMGKVDRVIFL</sequence>
<organism evidence="2 3">
    <name type="scientific">Candidatus Terraquivivens tikiterensis</name>
    <dbReference type="NCBI Taxonomy" id="1980982"/>
    <lineage>
        <taxon>Archaea</taxon>
        <taxon>Nitrososphaerota</taxon>
        <taxon>Candidatus Wolframiiraptoraceae</taxon>
        <taxon>Candidatus Terraquivivens</taxon>
    </lineage>
</organism>
<dbReference type="AlphaFoldDB" id="A0A2R7Y3U2"/>
<evidence type="ECO:0000313" key="3">
    <source>
        <dbReference type="Proteomes" id="UP000244066"/>
    </source>
</evidence>
<feature type="domain" description="AAA+ ATPase" evidence="1">
    <location>
        <begin position="2"/>
        <end position="171"/>
    </location>
</feature>